<dbReference type="AlphaFoldDB" id="A0A7J9JG22"/>
<dbReference type="PANTHER" id="PTHR31587">
    <property type="entry name" value="TRANSMEMBRANE PROTEIN (DUF2215)"/>
    <property type="match status" value="1"/>
</dbReference>
<evidence type="ECO:0000256" key="4">
    <source>
        <dbReference type="ARBA" id="ARBA00022729"/>
    </source>
</evidence>
<keyword evidence="3 9" id="KW-0812">Transmembrane</keyword>
<feature type="transmembrane region" description="Helical" evidence="9">
    <location>
        <begin position="12"/>
        <end position="32"/>
    </location>
</feature>
<evidence type="ECO:0000256" key="8">
    <source>
        <dbReference type="SAM" id="MobiDB-lite"/>
    </source>
</evidence>
<keyword evidence="7" id="KW-0539">Nucleus</keyword>
<dbReference type="PANTHER" id="PTHR31587:SF3">
    <property type="entry name" value="EXPRESSED PROTEIN"/>
    <property type="match status" value="1"/>
</dbReference>
<name>A0A7J9JG22_9ROSI</name>
<evidence type="ECO:0008006" key="12">
    <source>
        <dbReference type="Google" id="ProtNLM"/>
    </source>
</evidence>
<keyword evidence="11" id="KW-1185">Reference proteome</keyword>
<dbReference type="Proteomes" id="UP000593575">
    <property type="component" value="Unassembled WGS sequence"/>
</dbReference>
<evidence type="ECO:0000256" key="1">
    <source>
        <dbReference type="ARBA" id="ARBA00004575"/>
    </source>
</evidence>
<comment type="similarity">
    <text evidence="2">Belongs to the NEMP family.</text>
</comment>
<keyword evidence="6 9" id="KW-0472">Membrane</keyword>
<dbReference type="GO" id="GO:0005637">
    <property type="term" value="C:nuclear inner membrane"/>
    <property type="evidence" value="ECO:0007669"/>
    <property type="project" value="UniProtKB-SubCell"/>
</dbReference>
<evidence type="ECO:0000313" key="11">
    <source>
        <dbReference type="Proteomes" id="UP000593575"/>
    </source>
</evidence>
<evidence type="ECO:0000256" key="3">
    <source>
        <dbReference type="ARBA" id="ARBA00022692"/>
    </source>
</evidence>
<keyword evidence="5 9" id="KW-1133">Transmembrane helix</keyword>
<evidence type="ECO:0000256" key="6">
    <source>
        <dbReference type="ARBA" id="ARBA00023136"/>
    </source>
</evidence>
<organism evidence="10 11">
    <name type="scientific">Gossypium armourianum</name>
    <dbReference type="NCBI Taxonomy" id="34283"/>
    <lineage>
        <taxon>Eukaryota</taxon>
        <taxon>Viridiplantae</taxon>
        <taxon>Streptophyta</taxon>
        <taxon>Embryophyta</taxon>
        <taxon>Tracheophyta</taxon>
        <taxon>Spermatophyta</taxon>
        <taxon>Magnoliopsida</taxon>
        <taxon>eudicotyledons</taxon>
        <taxon>Gunneridae</taxon>
        <taxon>Pentapetalae</taxon>
        <taxon>rosids</taxon>
        <taxon>malvids</taxon>
        <taxon>Malvales</taxon>
        <taxon>Malvaceae</taxon>
        <taxon>Malvoideae</taxon>
        <taxon>Gossypium</taxon>
    </lineage>
</organism>
<sequence>MKLLPTGRKNIFYLGIYVPVLGAGSFLLHHFSGLVNSILVNFGLSEEMHNPVAIFVLVVIILLGAALGYWMVRKFVISNDGSVDVGVAQFVKWAMRIIAATFIFQSTLDTRLAVVVLASSAICSLITSTRRNIHMSPRMYPNRTLWNGHTPLTSLTWNKFPARGGICDQNYYSSFHKTRNRKKFTKQEWKDFTHESTRHAIADLAATPEFTDWMIEHADRIKLLPCDSSEESVGSKSNSSDYDEEGSSSRFRLFNL</sequence>
<feature type="region of interest" description="Disordered" evidence="8">
    <location>
        <begin position="228"/>
        <end position="256"/>
    </location>
</feature>
<proteinExistence type="inferred from homology"/>
<dbReference type="Pfam" id="PF10225">
    <property type="entry name" value="NEMP"/>
    <property type="match status" value="1"/>
</dbReference>
<gene>
    <name evidence="10" type="ORF">Goarm_017169</name>
</gene>
<reference evidence="10 11" key="1">
    <citation type="journal article" date="2019" name="Genome Biol. Evol.">
        <title>Insights into the evolution of the New World diploid cottons (Gossypium, subgenus Houzingenia) based on genome sequencing.</title>
        <authorList>
            <person name="Grover C.E."/>
            <person name="Arick M.A. 2nd"/>
            <person name="Thrash A."/>
            <person name="Conover J.L."/>
            <person name="Sanders W.S."/>
            <person name="Peterson D.G."/>
            <person name="Frelichowski J.E."/>
            <person name="Scheffler J.A."/>
            <person name="Scheffler B.E."/>
            <person name="Wendel J.F."/>
        </authorList>
    </citation>
    <scope>NUCLEOTIDE SEQUENCE [LARGE SCALE GENOMIC DNA]</scope>
    <source>
        <strain evidence="10">6</strain>
        <tissue evidence="10">Leaf</tissue>
    </source>
</reference>
<evidence type="ECO:0000313" key="10">
    <source>
        <dbReference type="EMBL" id="MBA0832804.1"/>
    </source>
</evidence>
<comment type="subcellular location">
    <subcellularLocation>
        <location evidence="1">Nucleus inner membrane</location>
        <topology evidence="1">Multi-pass membrane protein</topology>
        <orientation evidence="1">Nucleoplasmic side</orientation>
    </subcellularLocation>
</comment>
<protein>
    <recommendedName>
        <fullName evidence="12">Transmembrane protein</fullName>
    </recommendedName>
</protein>
<dbReference type="InterPro" id="IPR019358">
    <property type="entry name" value="NEMP_fam"/>
</dbReference>
<evidence type="ECO:0000256" key="7">
    <source>
        <dbReference type="ARBA" id="ARBA00023242"/>
    </source>
</evidence>
<evidence type="ECO:0000256" key="9">
    <source>
        <dbReference type="SAM" id="Phobius"/>
    </source>
</evidence>
<feature type="transmembrane region" description="Helical" evidence="9">
    <location>
        <begin position="52"/>
        <end position="72"/>
    </location>
</feature>
<evidence type="ECO:0000256" key="2">
    <source>
        <dbReference type="ARBA" id="ARBA00005748"/>
    </source>
</evidence>
<dbReference type="EMBL" id="JABFAE010000007">
    <property type="protein sequence ID" value="MBA0832804.1"/>
    <property type="molecule type" value="Genomic_DNA"/>
</dbReference>
<keyword evidence="4" id="KW-0732">Signal</keyword>
<accession>A0A7J9JG22</accession>
<feature type="compositionally biased region" description="Low complexity" evidence="8">
    <location>
        <begin position="231"/>
        <end position="240"/>
    </location>
</feature>
<evidence type="ECO:0000256" key="5">
    <source>
        <dbReference type="ARBA" id="ARBA00022989"/>
    </source>
</evidence>
<comment type="caution">
    <text evidence="10">The sequence shown here is derived from an EMBL/GenBank/DDBJ whole genome shotgun (WGS) entry which is preliminary data.</text>
</comment>